<dbReference type="Pfam" id="PF01150">
    <property type="entry name" value="GDA1_CD39"/>
    <property type="match status" value="1"/>
</dbReference>
<gene>
    <name evidence="7" type="ORF">GW7_20440</name>
</gene>
<evidence type="ECO:0000256" key="3">
    <source>
        <dbReference type="ARBA" id="ARBA00009283"/>
    </source>
</evidence>
<dbReference type="PANTHER" id="PTHR11782">
    <property type="entry name" value="ADENOSINE/GUANOSINE DIPHOSPHATASE"/>
    <property type="match status" value="1"/>
</dbReference>
<dbReference type="FunFam" id="3.30.420.150:FF:000003">
    <property type="entry name" value="ectonucleoside triphosphate diphosphohydrolase 7"/>
    <property type="match status" value="1"/>
</dbReference>
<organism evidence="7 8">
    <name type="scientific">Heterocephalus glaber</name>
    <name type="common">Naked mole rat</name>
    <dbReference type="NCBI Taxonomy" id="10181"/>
    <lineage>
        <taxon>Eukaryota</taxon>
        <taxon>Metazoa</taxon>
        <taxon>Chordata</taxon>
        <taxon>Craniata</taxon>
        <taxon>Vertebrata</taxon>
        <taxon>Euteleostomi</taxon>
        <taxon>Mammalia</taxon>
        <taxon>Eutheria</taxon>
        <taxon>Euarchontoglires</taxon>
        <taxon>Glires</taxon>
        <taxon>Rodentia</taxon>
        <taxon>Hystricomorpha</taxon>
        <taxon>Bathyergidae</taxon>
        <taxon>Heterocephalus</taxon>
    </lineage>
</organism>
<dbReference type="GO" id="GO:0005794">
    <property type="term" value="C:Golgi apparatus"/>
    <property type="evidence" value="ECO:0007669"/>
    <property type="project" value="TreeGrafter"/>
</dbReference>
<keyword evidence="4 7" id="KW-0378">Hydrolase</keyword>
<dbReference type="GO" id="GO:0016020">
    <property type="term" value="C:membrane"/>
    <property type="evidence" value="ECO:0007669"/>
    <property type="project" value="TreeGrafter"/>
</dbReference>
<name>G5ATL1_HETGA</name>
<dbReference type="InParanoid" id="G5ATL1"/>
<dbReference type="PANTHER" id="PTHR11782:SF29">
    <property type="entry name" value="ECTONUCLEOSIDE TRIPHOSPHATE DIPHOSPHOHYDROLASE 4"/>
    <property type="match status" value="1"/>
</dbReference>
<comment type="cofactor">
    <cofactor evidence="2">
        <name>Mg(2+)</name>
        <dbReference type="ChEBI" id="CHEBI:18420"/>
    </cofactor>
</comment>
<dbReference type="AlphaFoldDB" id="G5ATL1"/>
<comment type="similarity">
    <text evidence="3">Belongs to the GDA1/CD39 NTPase family.</text>
</comment>
<dbReference type="GO" id="GO:0017111">
    <property type="term" value="F:ribonucleoside triphosphate phosphatase activity"/>
    <property type="evidence" value="ECO:0007669"/>
    <property type="project" value="TreeGrafter"/>
</dbReference>
<dbReference type="GO" id="GO:0046036">
    <property type="term" value="P:CTP metabolic process"/>
    <property type="evidence" value="ECO:0007669"/>
    <property type="project" value="TreeGrafter"/>
</dbReference>
<sequence>MPPARGPALPGAPACRAVPGTGGRMERIGISCLFPASWHFSISPVSCPRILSTNLRQIVVISVLAAAVSLLYFSVLIIRNKYGRLSKDRKFQRYLARVTDIEATDTSNPNVNYGIVVDCGSKDDEAIVEVSLLGRENSEAIIHKRTAGTLDTGGVSTQIVYEVPETEEVAKNLLSEFNLGCDVHQTEHGYWVYFATFLGFGGNAARQRYEDRLLASVFQKNRLLGKQPGLTREAPCLDPCLPLDIKDEIQQNGQTMYLRGTGDFDLFTNSQPPQARTDKRPHQNLTNETQTSLNGVYQPPIHFRNSEFYGFSEFYYCTEDLLCMGGDYNAAKFTKAAKDYCATKWSILRDRFDRGLYASHADLHRLKYQCFKSAWMFEVFHRGFSFPINYRNLKTTLQVYDKEVQWTLRAILYRTRFLPLRDIQQEVFRASHSHWRGISFVYNHYLSSGCFLVVLLSILLCLLRLRRIHRRLLQGGSAAALWMEEGLPSQKGAGAL</sequence>
<evidence type="ECO:0000256" key="5">
    <source>
        <dbReference type="PIRSR" id="PIRSR600407-2"/>
    </source>
</evidence>
<keyword evidence="5" id="KW-0547">Nucleotide-binding</keyword>
<dbReference type="Proteomes" id="UP000006813">
    <property type="component" value="Unassembled WGS sequence"/>
</dbReference>
<accession>G5ATL1</accession>
<proteinExistence type="inferred from homology"/>
<dbReference type="EMBL" id="JH166931">
    <property type="protein sequence ID" value="EHB00372.1"/>
    <property type="molecule type" value="Genomic_DNA"/>
</dbReference>
<comment type="cofactor">
    <cofactor evidence="1">
        <name>Ca(2+)</name>
        <dbReference type="ChEBI" id="CHEBI:29108"/>
    </cofactor>
</comment>
<dbReference type="GO" id="GO:0005524">
    <property type="term" value="F:ATP binding"/>
    <property type="evidence" value="ECO:0007669"/>
    <property type="project" value="UniProtKB-KW"/>
</dbReference>
<keyword evidence="6" id="KW-1133">Transmembrane helix</keyword>
<keyword evidence="6" id="KW-0472">Membrane</keyword>
<dbReference type="Gene3D" id="3.30.420.150">
    <property type="entry name" value="Exopolyphosphatase. Domain 2"/>
    <property type="match status" value="1"/>
</dbReference>
<dbReference type="InterPro" id="IPR000407">
    <property type="entry name" value="GDA1_CD39_NTPase"/>
</dbReference>
<evidence type="ECO:0000256" key="2">
    <source>
        <dbReference type="ARBA" id="ARBA00001946"/>
    </source>
</evidence>
<feature type="transmembrane region" description="Helical" evidence="6">
    <location>
        <begin position="58"/>
        <end position="78"/>
    </location>
</feature>
<dbReference type="OMA" id="TXISEFA"/>
<evidence type="ECO:0000313" key="8">
    <source>
        <dbReference type="Proteomes" id="UP000006813"/>
    </source>
</evidence>
<reference evidence="7 8" key="1">
    <citation type="journal article" date="2011" name="Nature">
        <title>Genome sequencing reveals insights into physiology and longevity of the naked mole rat.</title>
        <authorList>
            <person name="Kim E.B."/>
            <person name="Fang X."/>
            <person name="Fushan A.A."/>
            <person name="Huang Z."/>
            <person name="Lobanov A.V."/>
            <person name="Han L."/>
            <person name="Marino S.M."/>
            <person name="Sun X."/>
            <person name="Turanov A.A."/>
            <person name="Yang P."/>
            <person name="Yim S.H."/>
            <person name="Zhao X."/>
            <person name="Kasaikina M.V."/>
            <person name="Stoletzki N."/>
            <person name="Peng C."/>
            <person name="Polak P."/>
            <person name="Xiong Z."/>
            <person name="Kiezun A."/>
            <person name="Zhu Y."/>
            <person name="Chen Y."/>
            <person name="Kryukov G.V."/>
            <person name="Zhang Q."/>
            <person name="Peshkin L."/>
            <person name="Yang L."/>
            <person name="Bronson R.T."/>
            <person name="Buffenstein R."/>
            <person name="Wang B."/>
            <person name="Han C."/>
            <person name="Li Q."/>
            <person name="Chen L."/>
            <person name="Zhao W."/>
            <person name="Sunyaev S.R."/>
            <person name="Park T.J."/>
            <person name="Zhang G."/>
            <person name="Wang J."/>
            <person name="Gladyshev V.N."/>
        </authorList>
    </citation>
    <scope>NUCLEOTIDE SEQUENCE [LARGE SCALE GENOMIC DNA]</scope>
</reference>
<evidence type="ECO:0000256" key="1">
    <source>
        <dbReference type="ARBA" id="ARBA00001913"/>
    </source>
</evidence>
<evidence type="ECO:0000256" key="4">
    <source>
        <dbReference type="ARBA" id="ARBA00022801"/>
    </source>
</evidence>
<evidence type="ECO:0000313" key="7">
    <source>
        <dbReference type="EMBL" id="EHB00372.1"/>
    </source>
</evidence>
<evidence type="ECO:0000256" key="6">
    <source>
        <dbReference type="SAM" id="Phobius"/>
    </source>
</evidence>
<keyword evidence="6" id="KW-0812">Transmembrane</keyword>
<feature type="binding site" evidence="5">
    <location>
        <begin position="154"/>
        <end position="158"/>
    </location>
    <ligand>
        <name>ATP</name>
        <dbReference type="ChEBI" id="CHEBI:30616"/>
    </ligand>
</feature>
<dbReference type="GO" id="GO:0006256">
    <property type="term" value="P:UDP catabolic process"/>
    <property type="evidence" value="ECO:0007669"/>
    <property type="project" value="TreeGrafter"/>
</dbReference>
<dbReference type="GO" id="GO:0004382">
    <property type="term" value="F:GDP phosphatase activity"/>
    <property type="evidence" value="ECO:0007669"/>
    <property type="project" value="TreeGrafter"/>
</dbReference>
<keyword evidence="5" id="KW-0067">ATP-binding</keyword>
<dbReference type="GO" id="GO:0045134">
    <property type="term" value="F:UDP phosphatase activity"/>
    <property type="evidence" value="ECO:0007669"/>
    <property type="project" value="TreeGrafter"/>
</dbReference>
<protein>
    <submittedName>
        <fullName evidence="7">Ectonucleoside triphosphate diphosphohydrolase 4</fullName>
    </submittedName>
</protein>
<feature type="transmembrane region" description="Helical" evidence="6">
    <location>
        <begin position="445"/>
        <end position="465"/>
    </location>
</feature>